<evidence type="ECO:0000259" key="1">
    <source>
        <dbReference type="Pfam" id="PF04775"/>
    </source>
</evidence>
<reference evidence="3 4" key="1">
    <citation type="submission" date="2019-01" db="EMBL/GenBank/DDBJ databases">
        <authorList>
            <person name="Alioto T."/>
            <person name="Alioto T."/>
        </authorList>
    </citation>
    <scope>NUCLEOTIDE SEQUENCE [LARGE SCALE GENOMIC DNA]</scope>
</reference>
<dbReference type="Pfam" id="PF08840">
    <property type="entry name" value="BAAT_C"/>
    <property type="match status" value="1"/>
</dbReference>
<proteinExistence type="predicted"/>
<dbReference type="GO" id="GO:0006631">
    <property type="term" value="P:fatty acid metabolic process"/>
    <property type="evidence" value="ECO:0007669"/>
    <property type="project" value="TreeGrafter"/>
</dbReference>
<gene>
    <name evidence="3" type="ORF">LYPA_23C017198</name>
</gene>
<evidence type="ECO:0000259" key="2">
    <source>
        <dbReference type="Pfam" id="PF08840"/>
    </source>
</evidence>
<evidence type="ECO:0000313" key="3">
    <source>
        <dbReference type="EMBL" id="VFV22557.1"/>
    </source>
</evidence>
<name>A0A485MQJ1_LYNPA</name>
<protein>
    <submittedName>
        <fullName evidence="3">Bile acid-:amino acid</fullName>
    </submittedName>
</protein>
<dbReference type="PANTHER" id="PTHR10824:SF18">
    <property type="entry name" value="BILE ACID-COA:AMINO ACID N-ACYLTRANSFERASE"/>
    <property type="match status" value="1"/>
</dbReference>
<feature type="domain" description="BAAT/Acyl-CoA thioester hydrolase C-terminal" evidence="2">
    <location>
        <begin position="70"/>
        <end position="262"/>
    </location>
</feature>
<dbReference type="Pfam" id="PF04775">
    <property type="entry name" value="Bile_Hydr_Trans"/>
    <property type="match status" value="1"/>
</dbReference>
<dbReference type="GO" id="GO:0005777">
    <property type="term" value="C:peroxisome"/>
    <property type="evidence" value="ECO:0007669"/>
    <property type="project" value="TreeGrafter"/>
</dbReference>
<feature type="domain" description="Acyl-CoA thioester hydrolase/bile acid-CoA amino acid N-acetyltransferase" evidence="1">
    <location>
        <begin position="1"/>
        <end position="53"/>
    </location>
</feature>
<dbReference type="EMBL" id="CAAGRJ010004677">
    <property type="protein sequence ID" value="VFV22557.1"/>
    <property type="molecule type" value="Genomic_DNA"/>
</dbReference>
<keyword evidence="4" id="KW-1185">Reference proteome</keyword>
<dbReference type="GO" id="GO:0047617">
    <property type="term" value="F:fatty acyl-CoA hydrolase activity"/>
    <property type="evidence" value="ECO:0007669"/>
    <property type="project" value="TreeGrafter"/>
</dbReference>
<sequence length="269" mass="29827">MKRDVMTSPFLVQIKLCDSNLPLAQIAATDPKVSVTLERWYRAPGVTWIQVQEGHLRGALFLPPGEGHFPGVLGPGIGIVSISKGAEIGLSMAIHLKQVIATVLINGPNFVFSTPQVYHGQISQPLSFSPQFVSFNALGLAQFQYCFEEARSKASETFFLPIEKAQGHFLFIVGEDDKSINSKAYAEQATEQLRRNGKDNWTLLSYPGAGHMLEPPYSPLCCASKLSKLHLFMQWGGEVTRHAAAQEHSWKEIQKFLRKHLIPVVTSQL</sequence>
<dbReference type="AlphaFoldDB" id="A0A485MQJ1"/>
<accession>A0A485MQJ1</accession>
<dbReference type="InterPro" id="IPR006862">
    <property type="entry name" value="Thio_Ohase/aa_AcTrfase"/>
</dbReference>
<evidence type="ECO:0000313" key="4">
    <source>
        <dbReference type="Proteomes" id="UP000386466"/>
    </source>
</evidence>
<dbReference type="Gene3D" id="3.40.50.1820">
    <property type="entry name" value="alpha/beta hydrolase"/>
    <property type="match status" value="1"/>
</dbReference>
<dbReference type="PANTHER" id="PTHR10824">
    <property type="entry name" value="ACYL-COENZYME A THIOESTERASE-RELATED"/>
    <property type="match status" value="1"/>
</dbReference>
<dbReference type="InterPro" id="IPR029058">
    <property type="entry name" value="AB_hydrolase_fold"/>
</dbReference>
<dbReference type="InterPro" id="IPR014940">
    <property type="entry name" value="BAAT_C"/>
</dbReference>
<dbReference type="Proteomes" id="UP000386466">
    <property type="component" value="Unassembled WGS sequence"/>
</dbReference>
<dbReference type="GO" id="GO:0006637">
    <property type="term" value="P:acyl-CoA metabolic process"/>
    <property type="evidence" value="ECO:0007669"/>
    <property type="project" value="TreeGrafter"/>
</dbReference>
<organism evidence="3 4">
    <name type="scientific">Lynx pardinus</name>
    <name type="common">Iberian lynx</name>
    <name type="synonym">Felis pardina</name>
    <dbReference type="NCBI Taxonomy" id="191816"/>
    <lineage>
        <taxon>Eukaryota</taxon>
        <taxon>Metazoa</taxon>
        <taxon>Chordata</taxon>
        <taxon>Craniata</taxon>
        <taxon>Vertebrata</taxon>
        <taxon>Euteleostomi</taxon>
        <taxon>Mammalia</taxon>
        <taxon>Eutheria</taxon>
        <taxon>Laurasiatheria</taxon>
        <taxon>Carnivora</taxon>
        <taxon>Feliformia</taxon>
        <taxon>Felidae</taxon>
        <taxon>Felinae</taxon>
        <taxon>Lynx</taxon>
    </lineage>
</organism>
<dbReference type="SUPFAM" id="SSF53474">
    <property type="entry name" value="alpha/beta-Hydrolases"/>
    <property type="match status" value="1"/>
</dbReference>